<sequence>MTDWHSVAIMESENIYRNNARLARLRKRQVLRARRECRKEYRLTNVVAPATPQDIAIRSRAPFYATSKFGDPTCSATYDEFVIFTYNFSSSSAFQTDQFKLIRGSCYRNSLYSTVIDSGDGCVRSPMVFPASMVSLNPFRFDDHYFSSYFENSVNVDSLDSHVLFAESENQDLMLSSNEIENLCLVDLEQLLQRNGKSLKDYSGLPFPSGSDLPHFENVYMMNELSYDVAQMKILHDEKIRNLNNEQLEIYNTVVDAVYSERGGFFFVYGFGGIGKTYLWNVLSYRFRSERRIVLNVASSGISSLLLPGGRTAHSIFSIPLNLNEESCCNIRQGSHKADLIQNTSLIIWDEAPMVNKWAFEALDRTLHDLMRFVNVDAATMPFGGKTIVLGGDFRQILPVVPRASRVDIVMATVNSSLLWKHCKVLCLSQNMILQGGSGGNHHDESYSCSEA</sequence>
<organism evidence="3 4">
    <name type="scientific">Crotalaria pallida</name>
    <name type="common">Smooth rattlebox</name>
    <name type="synonym">Crotalaria striata</name>
    <dbReference type="NCBI Taxonomy" id="3830"/>
    <lineage>
        <taxon>Eukaryota</taxon>
        <taxon>Viridiplantae</taxon>
        <taxon>Streptophyta</taxon>
        <taxon>Embryophyta</taxon>
        <taxon>Tracheophyta</taxon>
        <taxon>Spermatophyta</taxon>
        <taxon>Magnoliopsida</taxon>
        <taxon>eudicotyledons</taxon>
        <taxon>Gunneridae</taxon>
        <taxon>Pentapetalae</taxon>
        <taxon>rosids</taxon>
        <taxon>fabids</taxon>
        <taxon>Fabales</taxon>
        <taxon>Fabaceae</taxon>
        <taxon>Papilionoideae</taxon>
        <taxon>50 kb inversion clade</taxon>
        <taxon>genistoids sensu lato</taxon>
        <taxon>core genistoids</taxon>
        <taxon>Crotalarieae</taxon>
        <taxon>Crotalaria</taxon>
    </lineage>
</organism>
<reference evidence="3 4" key="1">
    <citation type="submission" date="2024-01" db="EMBL/GenBank/DDBJ databases">
        <title>The genomes of 5 underutilized Papilionoideae crops provide insights into root nodulation and disease resistanc.</title>
        <authorList>
            <person name="Yuan L."/>
        </authorList>
    </citation>
    <scope>NUCLEOTIDE SEQUENCE [LARGE SCALE GENOMIC DNA]</scope>
    <source>
        <strain evidence="3">ZHUSHIDOU_FW_LH</strain>
        <tissue evidence="3">Leaf</tissue>
    </source>
</reference>
<keyword evidence="1" id="KW-0227">DNA damage</keyword>
<name>A0AAN9EFZ1_CROPI</name>
<keyword evidence="1" id="KW-0347">Helicase</keyword>
<dbReference type="GO" id="GO:0000723">
    <property type="term" value="P:telomere maintenance"/>
    <property type="evidence" value="ECO:0007669"/>
    <property type="project" value="InterPro"/>
</dbReference>
<comment type="catalytic activity">
    <reaction evidence="1">
        <text>ATP + H2O = ADP + phosphate + H(+)</text>
        <dbReference type="Rhea" id="RHEA:13065"/>
        <dbReference type="ChEBI" id="CHEBI:15377"/>
        <dbReference type="ChEBI" id="CHEBI:15378"/>
        <dbReference type="ChEBI" id="CHEBI:30616"/>
        <dbReference type="ChEBI" id="CHEBI:43474"/>
        <dbReference type="ChEBI" id="CHEBI:456216"/>
        <dbReference type="EC" id="5.6.2.3"/>
    </reaction>
</comment>
<comment type="caution">
    <text evidence="3">The sequence shown here is derived from an EMBL/GenBank/DDBJ whole genome shotgun (WGS) entry which is preliminary data.</text>
</comment>
<keyword evidence="1" id="KW-0234">DNA repair</keyword>
<protein>
    <recommendedName>
        <fullName evidence="1">ATP-dependent DNA helicase</fullName>
        <ecNumber evidence="1">5.6.2.3</ecNumber>
    </recommendedName>
</protein>
<comment type="similarity">
    <text evidence="1">Belongs to the helicase family.</text>
</comment>
<feature type="domain" description="DNA helicase Pif1-like DEAD-box helicase" evidence="2">
    <location>
        <begin position="243"/>
        <end position="439"/>
    </location>
</feature>
<accession>A0AAN9EFZ1</accession>
<dbReference type="InterPro" id="IPR027417">
    <property type="entry name" value="P-loop_NTPase"/>
</dbReference>
<dbReference type="InterPro" id="IPR010285">
    <property type="entry name" value="DNA_helicase_pif1-like_DEAD"/>
</dbReference>
<dbReference type="GO" id="GO:0006310">
    <property type="term" value="P:DNA recombination"/>
    <property type="evidence" value="ECO:0007669"/>
    <property type="project" value="UniProtKB-KW"/>
</dbReference>
<evidence type="ECO:0000256" key="1">
    <source>
        <dbReference type="RuleBase" id="RU363044"/>
    </source>
</evidence>
<dbReference type="GO" id="GO:0005524">
    <property type="term" value="F:ATP binding"/>
    <property type="evidence" value="ECO:0007669"/>
    <property type="project" value="UniProtKB-KW"/>
</dbReference>
<keyword evidence="1" id="KW-0547">Nucleotide-binding</keyword>
<dbReference type="EMBL" id="JAYWIO010000006">
    <property type="protein sequence ID" value="KAK7255526.1"/>
    <property type="molecule type" value="Genomic_DNA"/>
</dbReference>
<dbReference type="SUPFAM" id="SSF52540">
    <property type="entry name" value="P-loop containing nucleoside triphosphate hydrolases"/>
    <property type="match status" value="1"/>
</dbReference>
<keyword evidence="1" id="KW-0378">Hydrolase</keyword>
<dbReference type="Gene3D" id="3.40.50.300">
    <property type="entry name" value="P-loop containing nucleotide triphosphate hydrolases"/>
    <property type="match status" value="1"/>
</dbReference>
<proteinExistence type="inferred from homology"/>
<gene>
    <name evidence="3" type="ORF">RIF29_28939</name>
</gene>
<comment type="cofactor">
    <cofactor evidence="1">
        <name>Mg(2+)</name>
        <dbReference type="ChEBI" id="CHEBI:18420"/>
    </cofactor>
</comment>
<keyword evidence="1" id="KW-0233">DNA recombination</keyword>
<dbReference type="PANTHER" id="PTHR10492">
    <property type="match status" value="1"/>
</dbReference>
<dbReference type="Proteomes" id="UP001372338">
    <property type="component" value="Unassembled WGS sequence"/>
</dbReference>
<dbReference type="GO" id="GO:0006281">
    <property type="term" value="P:DNA repair"/>
    <property type="evidence" value="ECO:0007669"/>
    <property type="project" value="UniProtKB-KW"/>
</dbReference>
<dbReference type="EC" id="5.6.2.3" evidence="1"/>
<evidence type="ECO:0000259" key="2">
    <source>
        <dbReference type="Pfam" id="PF05970"/>
    </source>
</evidence>
<dbReference type="GO" id="GO:0043139">
    <property type="term" value="F:5'-3' DNA helicase activity"/>
    <property type="evidence" value="ECO:0007669"/>
    <property type="project" value="UniProtKB-EC"/>
</dbReference>
<keyword evidence="4" id="KW-1185">Reference proteome</keyword>
<keyword evidence="1" id="KW-0067">ATP-binding</keyword>
<dbReference type="PANTHER" id="PTHR10492:SF90">
    <property type="entry name" value="ATP-DEPENDENT DNA HELICASE"/>
    <property type="match status" value="1"/>
</dbReference>
<evidence type="ECO:0000313" key="3">
    <source>
        <dbReference type="EMBL" id="KAK7255526.1"/>
    </source>
</evidence>
<dbReference type="AlphaFoldDB" id="A0AAN9EFZ1"/>
<dbReference type="GO" id="GO:0016787">
    <property type="term" value="F:hydrolase activity"/>
    <property type="evidence" value="ECO:0007669"/>
    <property type="project" value="UniProtKB-KW"/>
</dbReference>
<evidence type="ECO:0000313" key="4">
    <source>
        <dbReference type="Proteomes" id="UP001372338"/>
    </source>
</evidence>
<dbReference type="Pfam" id="PF05970">
    <property type="entry name" value="PIF1"/>
    <property type="match status" value="1"/>
</dbReference>